<dbReference type="PANTHER" id="PTHR32027">
    <property type="entry name" value="CYTOSINE DEAMINASE"/>
    <property type="match status" value="1"/>
</dbReference>
<dbReference type="Gene3D" id="2.30.40.10">
    <property type="entry name" value="Urease, subunit C, domain 1"/>
    <property type="match status" value="1"/>
</dbReference>
<sequence length="392" mass="41889">MLAEPLVPIGTDVDVAAVLRFLTPERGWLVLPALAEPHAHLDKAFLAERCENPTGDLLGAIDALIAYAPHITHADIVERAERAARLLLTNGTTAIRTHADVSVDVGMRHVEALLEVRDRLRDLVDIEVCVLLGCPSTGPEGREQIDRLREALRLGADLVGGCPHLEDDGVEATDTFLAVAAEFDVGVDLHTDETLDPSKLFLDHLSKRVVEMEFPHSVAASHCCSLAMQNDDVQRRIAEQVAAAGIHVVALPHTNLFLQGRDHQHAMPRGVTAVKALRAAGVNVAAGADNLQDPFNPVGRGDPLETAGLMIMTAHLLPDEALHTVSGAPRRMMGLPPADPASGDLVAVRASTVRDAIAFGPPDRIVLRRGRLVAGQLPAEALRPADPGSRQS</sequence>
<dbReference type="GO" id="GO:0046872">
    <property type="term" value="F:metal ion binding"/>
    <property type="evidence" value="ECO:0007669"/>
    <property type="project" value="UniProtKB-KW"/>
</dbReference>
<dbReference type="CDD" id="cd01293">
    <property type="entry name" value="Bact_CD"/>
    <property type="match status" value="1"/>
</dbReference>
<reference evidence="4" key="1">
    <citation type="submission" date="2020-05" db="EMBL/GenBank/DDBJ databases">
        <authorList>
            <person name="Chiriac C."/>
            <person name="Salcher M."/>
            <person name="Ghai R."/>
            <person name="Kavagutti S V."/>
        </authorList>
    </citation>
    <scope>NUCLEOTIDE SEQUENCE</scope>
</reference>
<name>A0A6J6D9X9_9ZZZZ</name>
<dbReference type="EMBL" id="CAEZSR010000050">
    <property type="protein sequence ID" value="CAB4558408.1"/>
    <property type="molecule type" value="Genomic_DNA"/>
</dbReference>
<organism evidence="4">
    <name type="scientific">freshwater metagenome</name>
    <dbReference type="NCBI Taxonomy" id="449393"/>
    <lineage>
        <taxon>unclassified sequences</taxon>
        <taxon>metagenomes</taxon>
        <taxon>ecological metagenomes</taxon>
    </lineage>
</organism>
<dbReference type="FunFam" id="3.20.20.140:FF:000019">
    <property type="entry name" value="Cytosine deaminase"/>
    <property type="match status" value="1"/>
</dbReference>
<keyword evidence="1" id="KW-0479">Metal-binding</keyword>
<dbReference type="AlphaFoldDB" id="A0A6J6D9X9"/>
<dbReference type="InterPro" id="IPR052349">
    <property type="entry name" value="Metallo-hydrolase_Enzymes"/>
</dbReference>
<dbReference type="Pfam" id="PF07969">
    <property type="entry name" value="Amidohydro_3"/>
    <property type="match status" value="1"/>
</dbReference>
<evidence type="ECO:0000256" key="2">
    <source>
        <dbReference type="ARBA" id="ARBA00022801"/>
    </source>
</evidence>
<dbReference type="GO" id="GO:0016814">
    <property type="term" value="F:hydrolase activity, acting on carbon-nitrogen (but not peptide) bonds, in cyclic amidines"/>
    <property type="evidence" value="ECO:0007669"/>
    <property type="project" value="TreeGrafter"/>
</dbReference>
<accession>A0A6J6D9X9</accession>
<evidence type="ECO:0000256" key="1">
    <source>
        <dbReference type="ARBA" id="ARBA00022723"/>
    </source>
</evidence>
<dbReference type="Gene3D" id="3.20.20.140">
    <property type="entry name" value="Metal-dependent hydrolases"/>
    <property type="match status" value="1"/>
</dbReference>
<dbReference type="InterPro" id="IPR032466">
    <property type="entry name" value="Metal_Hydrolase"/>
</dbReference>
<protein>
    <submittedName>
        <fullName evidence="4">Unannotated protein</fullName>
    </submittedName>
</protein>
<keyword evidence="2" id="KW-0378">Hydrolase</keyword>
<gene>
    <name evidence="4" type="ORF">UFOPK1493_01586</name>
</gene>
<dbReference type="SUPFAM" id="SSF51556">
    <property type="entry name" value="Metallo-dependent hydrolases"/>
    <property type="match status" value="1"/>
</dbReference>
<dbReference type="InterPro" id="IPR013108">
    <property type="entry name" value="Amidohydro_3"/>
</dbReference>
<dbReference type="PANTHER" id="PTHR32027:SF9">
    <property type="entry name" value="BLL3847 PROTEIN"/>
    <property type="match status" value="1"/>
</dbReference>
<evidence type="ECO:0000313" key="4">
    <source>
        <dbReference type="EMBL" id="CAB4558408.1"/>
    </source>
</evidence>
<feature type="domain" description="Amidohydrolase 3" evidence="3">
    <location>
        <begin position="150"/>
        <end position="371"/>
    </location>
</feature>
<dbReference type="InterPro" id="IPR011059">
    <property type="entry name" value="Metal-dep_hydrolase_composite"/>
</dbReference>
<evidence type="ECO:0000259" key="3">
    <source>
        <dbReference type="Pfam" id="PF07969"/>
    </source>
</evidence>
<proteinExistence type="predicted"/>